<reference evidence="2" key="1">
    <citation type="submission" date="2021-02" db="EMBL/GenBank/DDBJ databases">
        <authorList>
            <person name="Nowell W R."/>
        </authorList>
    </citation>
    <scope>NUCLEOTIDE SEQUENCE</scope>
</reference>
<dbReference type="Proteomes" id="UP000663872">
    <property type="component" value="Unassembled WGS sequence"/>
</dbReference>
<keyword evidence="1" id="KW-0472">Membrane</keyword>
<dbReference type="EMBL" id="CAJOBR010006898">
    <property type="protein sequence ID" value="CAF4853292.1"/>
    <property type="molecule type" value="Genomic_DNA"/>
</dbReference>
<name>A0A817X2W6_9BILA</name>
<dbReference type="AlphaFoldDB" id="A0A817X2W6"/>
<evidence type="ECO:0000313" key="2">
    <source>
        <dbReference type="EMBL" id="CAF3362947.1"/>
    </source>
</evidence>
<keyword evidence="1" id="KW-1133">Transmembrane helix</keyword>
<feature type="transmembrane region" description="Helical" evidence="1">
    <location>
        <begin position="159"/>
        <end position="179"/>
    </location>
</feature>
<evidence type="ECO:0000313" key="3">
    <source>
        <dbReference type="EMBL" id="CAF4853292.1"/>
    </source>
</evidence>
<accession>A0A817X2W6</accession>
<evidence type="ECO:0000313" key="4">
    <source>
        <dbReference type="Proteomes" id="UP000663872"/>
    </source>
</evidence>
<evidence type="ECO:0000256" key="1">
    <source>
        <dbReference type="SAM" id="Phobius"/>
    </source>
</evidence>
<gene>
    <name evidence="2" type="ORF">GRG538_LOCUS6608</name>
    <name evidence="3" type="ORF">QYT958_LOCUS27346</name>
</gene>
<dbReference type="Proteomes" id="UP000663848">
    <property type="component" value="Unassembled WGS sequence"/>
</dbReference>
<organism evidence="2 4">
    <name type="scientific">Rotaria socialis</name>
    <dbReference type="NCBI Taxonomy" id="392032"/>
    <lineage>
        <taxon>Eukaryota</taxon>
        <taxon>Metazoa</taxon>
        <taxon>Spiralia</taxon>
        <taxon>Gnathifera</taxon>
        <taxon>Rotifera</taxon>
        <taxon>Eurotatoria</taxon>
        <taxon>Bdelloidea</taxon>
        <taxon>Philodinida</taxon>
        <taxon>Philodinidae</taxon>
        <taxon>Rotaria</taxon>
    </lineage>
</organism>
<feature type="transmembrane region" description="Helical" evidence="1">
    <location>
        <begin position="7"/>
        <end position="33"/>
    </location>
</feature>
<feature type="transmembrane region" description="Helical" evidence="1">
    <location>
        <begin position="74"/>
        <end position="95"/>
    </location>
</feature>
<feature type="transmembrane region" description="Helical" evidence="1">
    <location>
        <begin position="102"/>
        <end position="124"/>
    </location>
</feature>
<comment type="caution">
    <text evidence="2">The sequence shown here is derived from an EMBL/GenBank/DDBJ whole genome shotgun (WGS) entry which is preliminary data.</text>
</comment>
<dbReference type="EMBL" id="CAJNYT010000660">
    <property type="protein sequence ID" value="CAF3362947.1"/>
    <property type="molecule type" value="Genomic_DNA"/>
</dbReference>
<sequence length="182" mass="19093">MTMRHTISVCIAGAIGSFALLLLIISVGTPVWLDNGSGSTIGLFSTCYGDNVSTTIAPGGPGCYNENRAPSAGLSVVGILLLSGSIILTIIGALSEEHKKQLLGASVILCYFSSMFVMSAYATWGVYSRDENLYTFPSTPPASLANHTAMGSSYNLCVAAHYFLWTALTIIAAAFGYTLNTT</sequence>
<dbReference type="Gene3D" id="1.20.140.150">
    <property type="match status" value="1"/>
</dbReference>
<proteinExistence type="predicted"/>
<protein>
    <submittedName>
        <fullName evidence="2">Uncharacterized protein</fullName>
    </submittedName>
</protein>
<keyword evidence="1" id="KW-0812">Transmembrane</keyword>